<evidence type="ECO:0000313" key="3">
    <source>
        <dbReference type="Proteomes" id="UP000538931"/>
    </source>
</evidence>
<dbReference type="AlphaFoldDB" id="A0A7W1WVJ1"/>
<accession>A0A7W1WVJ1</accession>
<reference evidence="2 3" key="1">
    <citation type="submission" date="2020-07" db="EMBL/GenBank/DDBJ databases">
        <title>Bacterium isolated from marien macroalgae.</title>
        <authorList>
            <person name="Zhu K."/>
            <person name="Lu D."/>
            <person name="Du Z."/>
        </authorList>
    </citation>
    <scope>NUCLEOTIDE SEQUENCE [LARGE SCALE GENOMIC DNA]</scope>
    <source>
        <strain evidence="2 3">3-1745</strain>
    </source>
</reference>
<keyword evidence="1" id="KW-1133">Transmembrane helix</keyword>
<keyword evidence="3" id="KW-1185">Reference proteome</keyword>
<protein>
    <submittedName>
        <fullName evidence="2">Prepilin-type N-terminal cleavage/methylation domain-containing protein</fullName>
    </submittedName>
</protein>
<organism evidence="2 3">
    <name type="scientific">Marinobacterium marinum</name>
    <dbReference type="NCBI Taxonomy" id="2756129"/>
    <lineage>
        <taxon>Bacteria</taxon>
        <taxon>Pseudomonadati</taxon>
        <taxon>Pseudomonadota</taxon>
        <taxon>Gammaproteobacteria</taxon>
        <taxon>Oceanospirillales</taxon>
        <taxon>Oceanospirillaceae</taxon>
        <taxon>Marinobacterium</taxon>
    </lineage>
</organism>
<proteinExistence type="predicted"/>
<dbReference type="SUPFAM" id="SSF54523">
    <property type="entry name" value="Pili subunits"/>
    <property type="match status" value="1"/>
</dbReference>
<dbReference type="Proteomes" id="UP000538931">
    <property type="component" value="Unassembled WGS sequence"/>
</dbReference>
<dbReference type="InterPro" id="IPR012902">
    <property type="entry name" value="N_methyl_site"/>
</dbReference>
<dbReference type="Pfam" id="PF07963">
    <property type="entry name" value="N_methyl"/>
    <property type="match status" value="1"/>
</dbReference>
<keyword evidence="1" id="KW-0472">Membrane</keyword>
<keyword evidence="1" id="KW-0812">Transmembrane</keyword>
<dbReference type="InterPro" id="IPR045584">
    <property type="entry name" value="Pilin-like"/>
</dbReference>
<gene>
    <name evidence="2" type="ORF">H1S06_01330</name>
</gene>
<feature type="transmembrane region" description="Helical" evidence="1">
    <location>
        <begin position="27"/>
        <end position="46"/>
    </location>
</feature>
<dbReference type="EMBL" id="JACEMT010000031">
    <property type="protein sequence ID" value="MBA4501010.1"/>
    <property type="molecule type" value="Genomic_DNA"/>
</dbReference>
<dbReference type="PROSITE" id="PS00409">
    <property type="entry name" value="PROKAR_NTER_METHYL"/>
    <property type="match status" value="1"/>
</dbReference>
<dbReference type="RefSeq" id="WP_181736475.1">
    <property type="nucleotide sequence ID" value="NZ_JACEMT010000031.1"/>
</dbReference>
<comment type="caution">
    <text evidence="2">The sequence shown here is derived from an EMBL/GenBank/DDBJ whole genome shotgun (WGS) entry which is preliminary data.</text>
</comment>
<sequence length="177" mass="19039">MSSIGSEDRILKPGQKGRSSGFTLLELMVAFSIAALLVGVTTPAAIKMYDSMQYRDTVRGVVGAAQKARLMALSEGVSVDMVIDTHARSLQTVKVSRQLPRDESLPFGRVLVFPDTLGMEAVTASDLAREGRNIIRFYPGGGSSGGSISILRAENIGIRVRVDWLTGLASQERLDVL</sequence>
<evidence type="ECO:0000256" key="1">
    <source>
        <dbReference type="SAM" id="Phobius"/>
    </source>
</evidence>
<evidence type="ECO:0000313" key="2">
    <source>
        <dbReference type="EMBL" id="MBA4501010.1"/>
    </source>
</evidence>
<name>A0A7W1WVJ1_9GAMM</name>
<dbReference type="NCBIfam" id="TIGR02532">
    <property type="entry name" value="IV_pilin_GFxxxE"/>
    <property type="match status" value="1"/>
</dbReference>